<evidence type="ECO:0000313" key="4">
    <source>
        <dbReference type="Proteomes" id="UP001527202"/>
    </source>
</evidence>
<reference evidence="1 4" key="2">
    <citation type="submission" date="2022-05" db="EMBL/GenBank/DDBJ databases">
        <title>Genome Sequencing of Bee-Associated Microbes.</title>
        <authorList>
            <person name="Dunlap C."/>
        </authorList>
    </citation>
    <scope>NUCLEOTIDE SEQUENCE [LARGE SCALE GENOMIC DNA]</scope>
    <source>
        <strain evidence="1 4">NRRL B-23120</strain>
    </source>
</reference>
<dbReference type="AlphaFoldDB" id="A0A410WWS3"/>
<gene>
    <name evidence="1" type="ORF">M5X16_28220</name>
    <name evidence="2" type="ORF">PC41400_14695</name>
</gene>
<reference evidence="2 3" key="1">
    <citation type="submission" date="2018-01" db="EMBL/GenBank/DDBJ databases">
        <title>The whole genome sequencing and assembly of Paenibacillus chitinolyticus KCCM 41400 strain.</title>
        <authorList>
            <person name="Kim J.-Y."/>
            <person name="Park M.-K."/>
            <person name="Lee Y.-J."/>
            <person name="Yi H."/>
            <person name="Bahn Y.-S."/>
            <person name="Kim J.F."/>
            <person name="Lee D.-W."/>
        </authorList>
    </citation>
    <scope>NUCLEOTIDE SEQUENCE [LARGE SCALE GENOMIC DNA]</scope>
    <source>
        <strain evidence="2 3">KCCM 41400</strain>
    </source>
</reference>
<dbReference type="OrthoDB" id="9974241at2"/>
<dbReference type="EMBL" id="JAMDMJ010000053">
    <property type="protein sequence ID" value="MCY9599635.1"/>
    <property type="molecule type" value="Genomic_DNA"/>
</dbReference>
<sequence length="118" mass="13401">MGKLMPIRIIQHYDEKIIGHIFYDELQYCIECSLHFSCNIVDSNGNGIKCPKCSSGDHLLDVGTVEIKLVETSNPSNIASEWAAAYEDEELEPEYHYFGVKPQIINNTNCYPWDGSEL</sequence>
<evidence type="ECO:0000313" key="2">
    <source>
        <dbReference type="EMBL" id="QAV18858.1"/>
    </source>
</evidence>
<proteinExistence type="predicted"/>
<dbReference type="GeneID" id="95376062"/>
<evidence type="ECO:0000313" key="3">
    <source>
        <dbReference type="Proteomes" id="UP000288943"/>
    </source>
</evidence>
<organism evidence="2 3">
    <name type="scientific">Paenibacillus chitinolyticus</name>
    <dbReference type="NCBI Taxonomy" id="79263"/>
    <lineage>
        <taxon>Bacteria</taxon>
        <taxon>Bacillati</taxon>
        <taxon>Bacillota</taxon>
        <taxon>Bacilli</taxon>
        <taxon>Bacillales</taxon>
        <taxon>Paenibacillaceae</taxon>
        <taxon>Paenibacillus</taxon>
    </lineage>
</organism>
<accession>A0A410WWS3</accession>
<dbReference type="RefSeq" id="WP_042227647.1">
    <property type="nucleotide sequence ID" value="NZ_CP026520.1"/>
</dbReference>
<name>A0A410WWS3_9BACL</name>
<dbReference type="EMBL" id="CP026520">
    <property type="protein sequence ID" value="QAV18858.1"/>
    <property type="molecule type" value="Genomic_DNA"/>
</dbReference>
<dbReference type="Proteomes" id="UP000288943">
    <property type="component" value="Chromosome"/>
</dbReference>
<keyword evidence="4" id="KW-1185">Reference proteome</keyword>
<dbReference type="KEGG" id="pchi:PC41400_14695"/>
<evidence type="ECO:0000313" key="1">
    <source>
        <dbReference type="EMBL" id="MCY9599635.1"/>
    </source>
</evidence>
<protein>
    <submittedName>
        <fullName evidence="2">Uncharacterized protein</fullName>
    </submittedName>
</protein>
<dbReference type="Proteomes" id="UP001527202">
    <property type="component" value="Unassembled WGS sequence"/>
</dbReference>